<evidence type="ECO:0000313" key="1">
    <source>
        <dbReference type="EMBL" id="CAB4882970.1"/>
    </source>
</evidence>
<sequence>MALTTDLQQYAETSGLEAFSLQNSKLLKVRLDGGAIQAKRGSMVAYQGDVTFEHAGSGGMSRMIKKAVSGEGTDLMKMSGSGEVFLADVAQEIHLVRLESDSLTVNGPNLLAFDADIDWDINRLTGGAAGALAGGLFNMTLTGSGWVALVTDGPPVLLDVSSAPTFADAQAAVTWSSGVTAGLRADVSAKALLGRSSGESIQMAFSGQGWVLVQPSEGRVAGIGGGGGGGGMLGSILGG</sequence>
<dbReference type="Gene3D" id="3.60.160.10">
    <property type="entry name" value="Mitochondrial biogenesis AIM24"/>
    <property type="match status" value="1"/>
</dbReference>
<dbReference type="InterPro" id="IPR016031">
    <property type="entry name" value="Trp_RNA-bd_attenuator-like_dom"/>
</dbReference>
<dbReference type="EMBL" id="CAFBLQ010000220">
    <property type="protein sequence ID" value="CAB4882970.1"/>
    <property type="molecule type" value="Genomic_DNA"/>
</dbReference>
<gene>
    <name evidence="1" type="ORF">UFOPK3423_01532</name>
</gene>
<protein>
    <submittedName>
        <fullName evidence="1">Unannotated protein</fullName>
    </submittedName>
</protein>
<dbReference type="SUPFAM" id="SSF51219">
    <property type="entry name" value="TRAP-like"/>
    <property type="match status" value="1"/>
</dbReference>
<dbReference type="InterPro" id="IPR036983">
    <property type="entry name" value="AIM24_sf"/>
</dbReference>
<dbReference type="Pfam" id="PF01987">
    <property type="entry name" value="AIM24"/>
    <property type="match status" value="1"/>
</dbReference>
<organism evidence="1">
    <name type="scientific">freshwater metagenome</name>
    <dbReference type="NCBI Taxonomy" id="449393"/>
    <lineage>
        <taxon>unclassified sequences</taxon>
        <taxon>metagenomes</taxon>
        <taxon>ecological metagenomes</taxon>
    </lineage>
</organism>
<dbReference type="InterPro" id="IPR002838">
    <property type="entry name" value="AIM24"/>
</dbReference>
<dbReference type="AlphaFoldDB" id="A0A6J7ENZ8"/>
<dbReference type="PANTHER" id="PTHR38074">
    <property type="entry name" value="ALTERED INHERITANCE OF MITOCHONDRIA PROTEIN 24, MITOCHONDRIAL"/>
    <property type="match status" value="1"/>
</dbReference>
<proteinExistence type="predicted"/>
<dbReference type="PANTHER" id="PTHR38074:SF1">
    <property type="entry name" value="ALTERED INHERITANCE OF MITOCHONDRIA PROTEIN 24, MITOCHONDRIAL"/>
    <property type="match status" value="1"/>
</dbReference>
<name>A0A6J7ENZ8_9ZZZZ</name>
<reference evidence="1" key="1">
    <citation type="submission" date="2020-05" db="EMBL/GenBank/DDBJ databases">
        <authorList>
            <person name="Chiriac C."/>
            <person name="Salcher M."/>
            <person name="Ghai R."/>
            <person name="Kavagutti S V."/>
        </authorList>
    </citation>
    <scope>NUCLEOTIDE SEQUENCE</scope>
</reference>
<accession>A0A6J7ENZ8</accession>